<evidence type="ECO:0000313" key="2">
    <source>
        <dbReference type="EMBL" id="NED99729.1"/>
    </source>
</evidence>
<evidence type="ECO:0000313" key="3">
    <source>
        <dbReference type="Proteomes" id="UP000475214"/>
    </source>
</evidence>
<feature type="transmembrane region" description="Helical" evidence="1">
    <location>
        <begin position="233"/>
        <end position="255"/>
    </location>
</feature>
<dbReference type="RefSeq" id="WP_163734132.1">
    <property type="nucleotide sequence ID" value="NZ_JAAGOA010000003.1"/>
</dbReference>
<keyword evidence="3" id="KW-1185">Reference proteome</keyword>
<dbReference type="EMBL" id="JAAGOA010000003">
    <property type="protein sequence ID" value="NED99729.1"/>
    <property type="molecule type" value="Genomic_DNA"/>
</dbReference>
<reference evidence="2 3" key="1">
    <citation type="submission" date="2020-02" db="EMBL/GenBank/DDBJ databases">
        <authorList>
            <person name="Li X.-J."/>
            <person name="Han X.-M."/>
        </authorList>
    </citation>
    <scope>NUCLEOTIDE SEQUENCE [LARGE SCALE GENOMIC DNA]</scope>
    <source>
        <strain evidence="2 3">CCTCC AB 2017055</strain>
    </source>
</reference>
<keyword evidence="1" id="KW-1133">Transmembrane helix</keyword>
<sequence>MTDHRSARHPARIAGLICAILAAAIGMFVAAAPARATQDLQIAEPGARVDQIAERLRTDPLVVDRSMANGDVEAVREILHDEIAGSTYPAYVVLVHKVPGDDLPDVPGELATLIHRRVGEDGLYVVGIGDWVEAISPGLDGIDDLTLANAGFAGTEAFDSTPVADARAFLRVAPIVESGGWYGPEGEAAAAEISSDLGGDPLMNRTHVDFSETRVRIELTELGPTNGMTEDGALGLGFVVGAASAILAAVVFALVGTRSRSSAPRQPSDVSAARRRLRDALAVIDESQWNAADDVDPDLQQALRNAADAAHALQDSTDPADVVGAMVLAEYAADTSIGHRPAEPPRPCYLNPMHGEHSTTAPLPGDASSPRVPVCPRCELDLREGRHPDVLRLRQGRKVVPYYRRDDVWAFTGFGSLRADAADLVLAGARAGTALPGRFAHDRRR</sequence>
<accession>A0A6L9S6W5</accession>
<name>A0A6L9S6W5_9ACTN</name>
<keyword evidence="1" id="KW-0472">Membrane</keyword>
<protein>
    <submittedName>
        <fullName evidence="2">Uncharacterized protein</fullName>
    </submittedName>
</protein>
<proteinExistence type="predicted"/>
<keyword evidence="1" id="KW-0812">Transmembrane</keyword>
<organism evidence="2 3">
    <name type="scientific">Phytoactinopolyspora halotolerans</name>
    <dbReference type="NCBI Taxonomy" id="1981512"/>
    <lineage>
        <taxon>Bacteria</taxon>
        <taxon>Bacillati</taxon>
        <taxon>Actinomycetota</taxon>
        <taxon>Actinomycetes</taxon>
        <taxon>Jiangellales</taxon>
        <taxon>Jiangellaceae</taxon>
        <taxon>Phytoactinopolyspora</taxon>
    </lineage>
</organism>
<evidence type="ECO:0000256" key="1">
    <source>
        <dbReference type="SAM" id="Phobius"/>
    </source>
</evidence>
<gene>
    <name evidence="2" type="ORF">G1H10_06070</name>
</gene>
<comment type="caution">
    <text evidence="2">The sequence shown here is derived from an EMBL/GenBank/DDBJ whole genome shotgun (WGS) entry which is preliminary data.</text>
</comment>
<dbReference type="AlphaFoldDB" id="A0A6L9S6W5"/>
<dbReference type="Proteomes" id="UP000475214">
    <property type="component" value="Unassembled WGS sequence"/>
</dbReference>